<reference evidence="7 8" key="1">
    <citation type="submission" date="2019-07" db="EMBL/GenBank/DDBJ databases">
        <title>Genomes of sea-ice associated Colwellia species.</title>
        <authorList>
            <person name="Bowman J.P."/>
        </authorList>
    </citation>
    <scope>NUCLEOTIDE SEQUENCE [LARGE SCALE GENOMIC DNA]</scope>
    <source>
        <strain evidence="7 8">ACAM 459</strain>
    </source>
</reference>
<dbReference type="InterPro" id="IPR012967">
    <property type="entry name" value="COMT_dimerisation"/>
</dbReference>
<dbReference type="InterPro" id="IPR001077">
    <property type="entry name" value="COMT_C"/>
</dbReference>
<dbReference type="Gene3D" id="3.40.50.150">
    <property type="entry name" value="Vaccinia Virus protein VP39"/>
    <property type="match status" value="1"/>
</dbReference>
<dbReference type="PANTHER" id="PTHR43712:SF2">
    <property type="entry name" value="O-METHYLTRANSFERASE CICE"/>
    <property type="match status" value="1"/>
</dbReference>
<dbReference type="InterPro" id="IPR029063">
    <property type="entry name" value="SAM-dependent_MTases_sf"/>
</dbReference>
<feature type="domain" description="O-methyltransferase dimerisation" evidence="6">
    <location>
        <begin position="43"/>
        <end position="111"/>
    </location>
</feature>
<evidence type="ECO:0000256" key="3">
    <source>
        <dbReference type="ARBA" id="ARBA00022691"/>
    </source>
</evidence>
<dbReference type="InterPro" id="IPR036390">
    <property type="entry name" value="WH_DNA-bd_sf"/>
</dbReference>
<protein>
    <submittedName>
        <fullName evidence="7">Methyltransferase</fullName>
    </submittedName>
</protein>
<dbReference type="PANTHER" id="PTHR43712">
    <property type="entry name" value="PUTATIVE (AFU_ORTHOLOGUE AFUA_4G14580)-RELATED"/>
    <property type="match status" value="1"/>
</dbReference>
<dbReference type="PROSITE" id="PS51683">
    <property type="entry name" value="SAM_OMT_II"/>
    <property type="match status" value="1"/>
</dbReference>
<dbReference type="AlphaFoldDB" id="A0A5C6Q6A0"/>
<sequence length="374" mass="42304">MNKLQKNIRKTKRFERIMNIAYWIADLPNKLTPAPFRLMQIGSLFWQSRSLYLATKLGIADVILSEPMATKDIAKKLNLFEPNLYRLMRFLASIGIFKEVSHKVFAHNKLSLPLVRSQPNCVSDMILMHNCEEMTLPWMDAMEAGIKDGEIPFVQCHGSEMFSYMNNNKELNDLFANAMDSVESLTGLDYLQDFNWRCFDRIIDLGGSKGSKSIAILAENTTLTSVVFDRDAVTHDAKESWKNKINDQILDRITYVGGDLFSSNLPIPTSDKNLYLLIAIFHLLDDADSVALLKRITASMDGINASIAIVDAVLPETQASITQTSFDMQMLMGTKGCERTATQWHNLFEQANLELVETVAIRTFAKVMVLIKRS</sequence>
<evidence type="ECO:0000256" key="2">
    <source>
        <dbReference type="ARBA" id="ARBA00022679"/>
    </source>
</evidence>
<accession>A0A5C6Q6A0</accession>
<dbReference type="InterPro" id="IPR016461">
    <property type="entry name" value="COMT-like"/>
</dbReference>
<keyword evidence="2 7" id="KW-0808">Transferase</keyword>
<name>A0A5C6Q6A0_9GAMM</name>
<organism evidence="7 8">
    <name type="scientific">Colwellia demingiae</name>
    <dbReference type="NCBI Taxonomy" id="89401"/>
    <lineage>
        <taxon>Bacteria</taxon>
        <taxon>Pseudomonadati</taxon>
        <taxon>Pseudomonadota</taxon>
        <taxon>Gammaproteobacteria</taxon>
        <taxon>Alteromonadales</taxon>
        <taxon>Colwelliaceae</taxon>
        <taxon>Colwellia</taxon>
    </lineage>
</organism>
<feature type="active site" description="Proton acceptor" evidence="4">
    <location>
        <position position="282"/>
    </location>
</feature>
<comment type="caution">
    <text evidence="7">The sequence shown here is derived from an EMBL/GenBank/DDBJ whole genome shotgun (WGS) entry which is preliminary data.</text>
</comment>
<evidence type="ECO:0000259" key="6">
    <source>
        <dbReference type="Pfam" id="PF08100"/>
    </source>
</evidence>
<keyword evidence="1 7" id="KW-0489">Methyltransferase</keyword>
<dbReference type="Pfam" id="PF08100">
    <property type="entry name" value="Dimerisation"/>
    <property type="match status" value="1"/>
</dbReference>
<feature type="domain" description="O-methyltransferase C-terminal" evidence="5">
    <location>
        <begin position="144"/>
        <end position="351"/>
    </location>
</feature>
<evidence type="ECO:0000313" key="8">
    <source>
        <dbReference type="Proteomes" id="UP000321822"/>
    </source>
</evidence>
<dbReference type="GO" id="GO:0032259">
    <property type="term" value="P:methylation"/>
    <property type="evidence" value="ECO:0007669"/>
    <property type="project" value="UniProtKB-KW"/>
</dbReference>
<dbReference type="Gene3D" id="1.10.10.10">
    <property type="entry name" value="Winged helix-like DNA-binding domain superfamily/Winged helix DNA-binding domain"/>
    <property type="match status" value="1"/>
</dbReference>
<evidence type="ECO:0000256" key="4">
    <source>
        <dbReference type="PIRSR" id="PIRSR005739-1"/>
    </source>
</evidence>
<dbReference type="OrthoDB" id="582216at2"/>
<dbReference type="InterPro" id="IPR036388">
    <property type="entry name" value="WH-like_DNA-bd_sf"/>
</dbReference>
<dbReference type="GO" id="GO:0008171">
    <property type="term" value="F:O-methyltransferase activity"/>
    <property type="evidence" value="ECO:0007669"/>
    <property type="project" value="InterPro"/>
</dbReference>
<evidence type="ECO:0000259" key="5">
    <source>
        <dbReference type="Pfam" id="PF00891"/>
    </source>
</evidence>
<gene>
    <name evidence="7" type="ORF">ESZ36_20370</name>
</gene>
<keyword evidence="3" id="KW-0949">S-adenosyl-L-methionine</keyword>
<dbReference type="Proteomes" id="UP000321822">
    <property type="component" value="Unassembled WGS sequence"/>
</dbReference>
<dbReference type="SUPFAM" id="SSF53335">
    <property type="entry name" value="S-adenosyl-L-methionine-dependent methyltransferases"/>
    <property type="match status" value="1"/>
</dbReference>
<dbReference type="SUPFAM" id="SSF46785">
    <property type="entry name" value="Winged helix' DNA-binding domain"/>
    <property type="match status" value="1"/>
</dbReference>
<evidence type="ECO:0000313" key="7">
    <source>
        <dbReference type="EMBL" id="TWX64332.1"/>
    </source>
</evidence>
<evidence type="ECO:0000256" key="1">
    <source>
        <dbReference type="ARBA" id="ARBA00022603"/>
    </source>
</evidence>
<dbReference type="GO" id="GO:0046983">
    <property type="term" value="F:protein dimerization activity"/>
    <property type="evidence" value="ECO:0007669"/>
    <property type="project" value="InterPro"/>
</dbReference>
<proteinExistence type="predicted"/>
<keyword evidence="8" id="KW-1185">Reference proteome</keyword>
<dbReference type="EMBL" id="VOLT01000014">
    <property type="protein sequence ID" value="TWX64332.1"/>
    <property type="molecule type" value="Genomic_DNA"/>
</dbReference>
<dbReference type="RefSeq" id="WP_146791284.1">
    <property type="nucleotide sequence ID" value="NZ_VOLT01000014.1"/>
</dbReference>
<dbReference type="PIRSF" id="PIRSF005739">
    <property type="entry name" value="O-mtase"/>
    <property type="match status" value="1"/>
</dbReference>
<dbReference type="Pfam" id="PF00891">
    <property type="entry name" value="Methyltransf_2"/>
    <property type="match status" value="1"/>
</dbReference>